<feature type="domain" description="3-hydroxyacyl-CoA dehydrogenase NAD binding" evidence="6">
    <location>
        <begin position="100"/>
        <end position="277"/>
    </location>
</feature>
<dbReference type="InterPro" id="IPR006108">
    <property type="entry name" value="3HC_DH_C"/>
</dbReference>
<comment type="pathway">
    <text evidence="1">Lipid metabolism; butanoate metabolism.</text>
</comment>
<evidence type="ECO:0000259" key="6">
    <source>
        <dbReference type="Pfam" id="PF02737"/>
    </source>
</evidence>
<gene>
    <name evidence="8" type="ORF">HUT08_18760</name>
</gene>
<proteinExistence type="inferred from homology"/>
<organism evidence="8 9">
    <name type="scientific">Streptomyces buecherae</name>
    <dbReference type="NCBI Taxonomy" id="2763006"/>
    <lineage>
        <taxon>Bacteria</taxon>
        <taxon>Bacillati</taxon>
        <taxon>Actinomycetota</taxon>
        <taxon>Actinomycetes</taxon>
        <taxon>Kitasatosporales</taxon>
        <taxon>Streptomycetaceae</taxon>
        <taxon>Streptomyces</taxon>
    </lineage>
</organism>
<dbReference type="InterPro" id="IPR041040">
    <property type="entry name" value="3HCDH_RFF"/>
</dbReference>
<reference evidence="8 9" key="1">
    <citation type="submission" date="2020-06" db="EMBL/GenBank/DDBJ databases">
        <title>Genome mining for natural products.</title>
        <authorList>
            <person name="Zhang B."/>
            <person name="Shi J."/>
            <person name="Ge H."/>
        </authorList>
    </citation>
    <scope>NUCLEOTIDE SEQUENCE [LARGE SCALE GENOMIC DNA]</scope>
    <source>
        <strain evidence="8 9">NA00687</strain>
    </source>
</reference>
<evidence type="ECO:0000259" key="5">
    <source>
        <dbReference type="Pfam" id="PF00725"/>
    </source>
</evidence>
<dbReference type="Gene3D" id="1.10.1040.50">
    <property type="match status" value="1"/>
</dbReference>
<dbReference type="PANTHER" id="PTHR48075:SF5">
    <property type="entry name" value="3-HYDROXYBUTYRYL-COA DEHYDROGENASE"/>
    <property type="match status" value="1"/>
</dbReference>
<dbReference type="GO" id="GO:0070403">
    <property type="term" value="F:NAD+ binding"/>
    <property type="evidence" value="ECO:0007669"/>
    <property type="project" value="InterPro"/>
</dbReference>
<evidence type="ECO:0000256" key="4">
    <source>
        <dbReference type="SAM" id="MobiDB-lite"/>
    </source>
</evidence>
<dbReference type="EC" id="1.1.1.35" evidence="8"/>
<evidence type="ECO:0000313" key="9">
    <source>
        <dbReference type="Proteomes" id="UP000509303"/>
    </source>
</evidence>
<feature type="domain" description="3-hydroxybutyryl-CoA dehydrogenase reduced Rossmann-fold" evidence="7">
    <location>
        <begin position="447"/>
        <end position="512"/>
    </location>
</feature>
<feature type="compositionally biased region" description="Polar residues" evidence="4">
    <location>
        <begin position="28"/>
        <end position="39"/>
    </location>
</feature>
<dbReference type="FunFam" id="3.40.50.720:FF:000009">
    <property type="entry name" value="Fatty oxidation complex, alpha subunit"/>
    <property type="match status" value="1"/>
</dbReference>
<protein>
    <submittedName>
        <fullName evidence="8">3-hydroxyacyl-CoA dehydrogenase</fullName>
        <ecNumber evidence="8">1.1.1.35</ecNumber>
    </submittedName>
</protein>
<dbReference type="Gene3D" id="3.40.50.720">
    <property type="entry name" value="NAD(P)-binding Rossmann-like Domain"/>
    <property type="match status" value="1"/>
</dbReference>
<dbReference type="Pfam" id="PF02737">
    <property type="entry name" value="3HCDH_N"/>
    <property type="match status" value="1"/>
</dbReference>
<dbReference type="Proteomes" id="UP000509303">
    <property type="component" value="Chromosome"/>
</dbReference>
<dbReference type="SUPFAM" id="SSF48179">
    <property type="entry name" value="6-phosphogluconate dehydrogenase C-terminal domain-like"/>
    <property type="match status" value="2"/>
</dbReference>
<feature type="compositionally biased region" description="Low complexity" evidence="4">
    <location>
        <begin position="1"/>
        <end position="22"/>
    </location>
</feature>
<evidence type="ECO:0000256" key="3">
    <source>
        <dbReference type="ARBA" id="ARBA00023002"/>
    </source>
</evidence>
<evidence type="ECO:0000313" key="8">
    <source>
        <dbReference type="EMBL" id="QKW51241.1"/>
    </source>
</evidence>
<dbReference type="InterPro" id="IPR036291">
    <property type="entry name" value="NAD(P)-bd_dom_sf"/>
</dbReference>
<dbReference type="AlphaFoldDB" id="A0A7H8N9Z2"/>
<accession>A0A7H8N9Z2</accession>
<sequence length="600" mass="62479">MTTTAGAAAHTIEAAPEPHAATKLGTRGTASDQPFTSPEASGPGSVSGRAGVGPGGEAASRADGAPTRDVEAEPGSAGGSGVEQRRAPLRASAIARDRFVAVVGAGTMGQGIAQVALVAGHPVRLYDALPGRAAQAADAIGARLDRLVDKGKLPAAQRDAARARLLPADGLAELSDAALVIEAVAEQLDVKQGLFTELERVVAAECLLATNTSSLSVTAVAGPLQHPGRLLGLHFFNPAPLLPLVEVVRGFATDEAAADLAYQTVAEWGKTPVRCADTPGFIVNRIARPFYAEALRCYEEQAADPATIDAVLRESGGFRMGPFELTDLIGQDVNEAVTRSVWDAFFQDPKFTPSLAQRRLVESGLHGRKTGRGWFPYGDSAGDKAASRPAPRTAEPRTPPQAVIVHGDLGPAAVLPELISDAGIKVTYQGWDDGGAGFIELPGGARLGLTDGSAASTAPTADTLCFDLALDYRTATRVALAASETARPGSLKAAVGLFQALGKDVSVIDDIPGLIVARTVAMLVDFAADALGRRVAEAHDIDTAMRKGVNYPRGPLEWGGELGPEWVRRVLENLHAAYPTGRYAPSPLLVRRAAARRDLL</sequence>
<keyword evidence="9" id="KW-1185">Reference proteome</keyword>
<name>A0A7H8N9Z2_9ACTN</name>
<evidence type="ECO:0000259" key="7">
    <source>
        <dbReference type="Pfam" id="PF18321"/>
    </source>
</evidence>
<feature type="domain" description="3-hydroxyacyl-CoA dehydrogenase C-terminal" evidence="5">
    <location>
        <begin position="513"/>
        <end position="596"/>
    </location>
</feature>
<dbReference type="EMBL" id="CP054929">
    <property type="protein sequence ID" value="QKW51241.1"/>
    <property type="molecule type" value="Genomic_DNA"/>
</dbReference>
<evidence type="ECO:0000256" key="2">
    <source>
        <dbReference type="ARBA" id="ARBA00009463"/>
    </source>
</evidence>
<dbReference type="GO" id="GO:0003857">
    <property type="term" value="F:(3S)-3-hydroxyacyl-CoA dehydrogenase (NAD+) activity"/>
    <property type="evidence" value="ECO:0007669"/>
    <property type="project" value="UniProtKB-EC"/>
</dbReference>
<dbReference type="InterPro" id="IPR008927">
    <property type="entry name" value="6-PGluconate_DH-like_C_sf"/>
</dbReference>
<dbReference type="GO" id="GO:0006631">
    <property type="term" value="P:fatty acid metabolic process"/>
    <property type="evidence" value="ECO:0007669"/>
    <property type="project" value="InterPro"/>
</dbReference>
<feature type="region of interest" description="Disordered" evidence="4">
    <location>
        <begin position="1"/>
        <end position="86"/>
    </location>
</feature>
<evidence type="ECO:0000256" key="1">
    <source>
        <dbReference type="ARBA" id="ARBA00005086"/>
    </source>
</evidence>
<dbReference type="SUPFAM" id="SSF51735">
    <property type="entry name" value="NAD(P)-binding Rossmann-fold domains"/>
    <property type="match status" value="1"/>
</dbReference>
<dbReference type="Pfam" id="PF00725">
    <property type="entry name" value="3HCDH"/>
    <property type="match status" value="2"/>
</dbReference>
<feature type="domain" description="3-hydroxyacyl-CoA dehydrogenase C-terminal" evidence="5">
    <location>
        <begin position="280"/>
        <end position="376"/>
    </location>
</feature>
<keyword evidence="3 8" id="KW-0560">Oxidoreductase</keyword>
<dbReference type="Pfam" id="PF18321">
    <property type="entry name" value="3HCDH_RFF"/>
    <property type="match status" value="1"/>
</dbReference>
<dbReference type="InterPro" id="IPR006176">
    <property type="entry name" value="3-OHacyl-CoA_DH_NAD-bd"/>
</dbReference>
<feature type="region of interest" description="Disordered" evidence="4">
    <location>
        <begin position="372"/>
        <end position="398"/>
    </location>
</feature>
<dbReference type="PANTHER" id="PTHR48075">
    <property type="entry name" value="3-HYDROXYACYL-COA DEHYDROGENASE FAMILY PROTEIN"/>
    <property type="match status" value="1"/>
</dbReference>
<comment type="similarity">
    <text evidence="2">Belongs to the 3-hydroxyacyl-CoA dehydrogenase family.</text>
</comment>
<dbReference type="NCBIfam" id="NF006124">
    <property type="entry name" value="PRK08268.1"/>
    <property type="match status" value="1"/>
</dbReference>
<dbReference type="RefSeq" id="WP_176162963.1">
    <property type="nucleotide sequence ID" value="NZ_CP054929.1"/>
</dbReference>